<dbReference type="Gene3D" id="3.30.565.10">
    <property type="entry name" value="Histidine kinase-like ATPase, C-terminal domain"/>
    <property type="match status" value="1"/>
</dbReference>
<comment type="catalytic activity">
    <reaction evidence="1">
        <text>ATP + protein L-histidine = ADP + protein N-phospho-L-histidine.</text>
        <dbReference type="EC" id="2.7.13.3"/>
    </reaction>
</comment>
<dbReference type="Gene3D" id="6.10.340.10">
    <property type="match status" value="1"/>
</dbReference>
<organism evidence="18 19">
    <name type="scientific">Funiculus sociatus GB2-A5</name>
    <dbReference type="NCBI Taxonomy" id="2933946"/>
    <lineage>
        <taxon>Bacteria</taxon>
        <taxon>Bacillati</taxon>
        <taxon>Cyanobacteriota</taxon>
        <taxon>Cyanophyceae</taxon>
        <taxon>Coleofasciculales</taxon>
        <taxon>Coleofasciculaceae</taxon>
        <taxon>Funiculus</taxon>
    </lineage>
</organism>
<evidence type="ECO:0000256" key="8">
    <source>
        <dbReference type="ARBA" id="ARBA00022777"/>
    </source>
</evidence>
<evidence type="ECO:0000259" key="16">
    <source>
        <dbReference type="PROSITE" id="PS50113"/>
    </source>
</evidence>
<dbReference type="EC" id="2.7.13.3" evidence="3"/>
<evidence type="ECO:0000259" key="15">
    <source>
        <dbReference type="PROSITE" id="PS50112"/>
    </source>
</evidence>
<comment type="caution">
    <text evidence="18">The sequence shown here is derived from an EMBL/GenBank/DDBJ whole genome shotgun (WGS) entry which is preliminary data.</text>
</comment>
<dbReference type="InterPro" id="IPR003660">
    <property type="entry name" value="HAMP_dom"/>
</dbReference>
<feature type="domain" description="PAC" evidence="16">
    <location>
        <begin position="457"/>
        <end position="509"/>
    </location>
</feature>
<comment type="subcellular location">
    <subcellularLocation>
        <location evidence="2">Cell membrane</location>
        <topology evidence="2">Multi-pass membrane protein</topology>
    </subcellularLocation>
</comment>
<evidence type="ECO:0000256" key="7">
    <source>
        <dbReference type="ARBA" id="ARBA00022692"/>
    </source>
</evidence>
<feature type="transmembrane region" description="Helical" evidence="13">
    <location>
        <begin position="298"/>
        <end position="321"/>
    </location>
</feature>
<dbReference type="EMBL" id="JAMPKK010000018">
    <property type="protein sequence ID" value="MEP0864871.1"/>
    <property type="molecule type" value="Genomic_DNA"/>
</dbReference>
<keyword evidence="9 13" id="KW-1133">Transmembrane helix</keyword>
<keyword evidence="6" id="KW-0808">Transferase</keyword>
<dbReference type="CDD" id="cd06225">
    <property type="entry name" value="HAMP"/>
    <property type="match status" value="1"/>
</dbReference>
<dbReference type="SUPFAM" id="SSF55874">
    <property type="entry name" value="ATPase domain of HSP90 chaperone/DNA topoisomerase II/histidine kinase"/>
    <property type="match status" value="1"/>
</dbReference>
<keyword evidence="10" id="KW-0902">Two-component regulatory system</keyword>
<dbReference type="NCBIfam" id="TIGR00229">
    <property type="entry name" value="sensory_box"/>
    <property type="match status" value="7"/>
</dbReference>
<feature type="domain" description="PAS" evidence="15">
    <location>
        <begin position="1058"/>
        <end position="1101"/>
    </location>
</feature>
<dbReference type="InterPro" id="IPR003594">
    <property type="entry name" value="HATPase_dom"/>
</dbReference>
<dbReference type="PANTHER" id="PTHR43304:SF1">
    <property type="entry name" value="PAC DOMAIN-CONTAINING PROTEIN"/>
    <property type="match status" value="1"/>
</dbReference>
<dbReference type="PROSITE" id="PS50112">
    <property type="entry name" value="PAS"/>
    <property type="match status" value="7"/>
</dbReference>
<dbReference type="PRINTS" id="PR00344">
    <property type="entry name" value="BCTRLSENSOR"/>
</dbReference>
<dbReference type="SMART" id="SM00304">
    <property type="entry name" value="HAMP"/>
    <property type="match status" value="1"/>
</dbReference>
<dbReference type="InterPro" id="IPR001610">
    <property type="entry name" value="PAC"/>
</dbReference>
<dbReference type="Gene3D" id="3.30.450.20">
    <property type="entry name" value="PAS domain"/>
    <property type="match status" value="9"/>
</dbReference>
<evidence type="ECO:0000256" key="3">
    <source>
        <dbReference type="ARBA" id="ARBA00012438"/>
    </source>
</evidence>
<evidence type="ECO:0000256" key="1">
    <source>
        <dbReference type="ARBA" id="ARBA00000085"/>
    </source>
</evidence>
<dbReference type="InterPro" id="IPR036097">
    <property type="entry name" value="HisK_dim/P_sf"/>
</dbReference>
<dbReference type="PROSITE" id="PS50885">
    <property type="entry name" value="HAMP"/>
    <property type="match status" value="1"/>
</dbReference>
<dbReference type="SMART" id="SM00388">
    <property type="entry name" value="HisKA"/>
    <property type="match status" value="1"/>
</dbReference>
<dbReference type="CDD" id="cd12914">
    <property type="entry name" value="PDC1_DGC_like"/>
    <property type="match status" value="1"/>
</dbReference>
<feature type="domain" description="PAS" evidence="15">
    <location>
        <begin position="765"/>
        <end position="835"/>
    </location>
</feature>
<evidence type="ECO:0000259" key="14">
    <source>
        <dbReference type="PROSITE" id="PS50109"/>
    </source>
</evidence>
<dbReference type="Gene3D" id="3.30.450.40">
    <property type="match status" value="1"/>
</dbReference>
<evidence type="ECO:0000313" key="19">
    <source>
        <dbReference type="Proteomes" id="UP001442494"/>
    </source>
</evidence>
<dbReference type="SUPFAM" id="SSF47384">
    <property type="entry name" value="Homodimeric domain of signal transducing histidine kinase"/>
    <property type="match status" value="1"/>
</dbReference>
<evidence type="ECO:0000256" key="2">
    <source>
        <dbReference type="ARBA" id="ARBA00004651"/>
    </source>
</evidence>
<dbReference type="Gene3D" id="1.10.287.130">
    <property type="match status" value="1"/>
</dbReference>
<keyword evidence="4" id="KW-1003">Cell membrane</keyword>
<feature type="domain" description="PAS" evidence="15">
    <location>
        <begin position="510"/>
        <end position="582"/>
    </location>
</feature>
<evidence type="ECO:0000256" key="6">
    <source>
        <dbReference type="ARBA" id="ARBA00022679"/>
    </source>
</evidence>
<feature type="domain" description="PAS" evidence="15">
    <location>
        <begin position="639"/>
        <end position="709"/>
    </location>
</feature>
<dbReference type="SMART" id="SM00086">
    <property type="entry name" value="PAC"/>
    <property type="match status" value="7"/>
</dbReference>
<feature type="domain" description="Histidine kinase" evidence="14">
    <location>
        <begin position="1478"/>
        <end position="1700"/>
    </location>
</feature>
<dbReference type="InterPro" id="IPR036890">
    <property type="entry name" value="HATPase_C_sf"/>
</dbReference>
<reference evidence="18 19" key="1">
    <citation type="submission" date="2022-04" db="EMBL/GenBank/DDBJ databases">
        <title>Positive selection, recombination, and allopatry shape intraspecific diversity of widespread and dominant cyanobacteria.</title>
        <authorList>
            <person name="Wei J."/>
            <person name="Shu W."/>
            <person name="Hu C."/>
        </authorList>
    </citation>
    <scope>NUCLEOTIDE SEQUENCE [LARGE SCALE GENOMIC DNA]</scope>
    <source>
        <strain evidence="18 19">GB2-A5</strain>
    </source>
</reference>
<feature type="domain" description="PAS" evidence="15">
    <location>
        <begin position="1197"/>
        <end position="1267"/>
    </location>
</feature>
<keyword evidence="19" id="KW-1185">Reference proteome</keyword>
<evidence type="ECO:0000256" key="11">
    <source>
        <dbReference type="ARBA" id="ARBA00023136"/>
    </source>
</evidence>
<dbReference type="SUPFAM" id="SSF55785">
    <property type="entry name" value="PYP-like sensor domain (PAS domain)"/>
    <property type="match status" value="7"/>
</dbReference>
<dbReference type="Pfam" id="PF13185">
    <property type="entry name" value="GAF_2"/>
    <property type="match status" value="1"/>
</dbReference>
<keyword evidence="12" id="KW-0175">Coiled coil</keyword>
<dbReference type="Pfam" id="PF13426">
    <property type="entry name" value="PAS_9"/>
    <property type="match status" value="1"/>
</dbReference>
<feature type="domain" description="PAC" evidence="16">
    <location>
        <begin position="713"/>
        <end position="764"/>
    </location>
</feature>
<dbReference type="InterPro" id="IPR003018">
    <property type="entry name" value="GAF"/>
</dbReference>
<dbReference type="InterPro" id="IPR033479">
    <property type="entry name" value="dCache_1"/>
</dbReference>
<dbReference type="PANTHER" id="PTHR43304">
    <property type="entry name" value="PHYTOCHROME-LIKE PROTEIN CPH1"/>
    <property type="match status" value="1"/>
</dbReference>
<dbReference type="InterPro" id="IPR005467">
    <property type="entry name" value="His_kinase_dom"/>
</dbReference>
<feature type="domain" description="PAC" evidence="16">
    <location>
        <begin position="1270"/>
        <end position="1323"/>
    </location>
</feature>
<dbReference type="InterPro" id="IPR013655">
    <property type="entry name" value="PAS_fold_3"/>
</dbReference>
<keyword evidence="5" id="KW-0597">Phosphoprotein</keyword>
<dbReference type="InterPro" id="IPR003661">
    <property type="entry name" value="HisK_dim/P_dom"/>
</dbReference>
<dbReference type="SMART" id="SM00065">
    <property type="entry name" value="GAF"/>
    <property type="match status" value="1"/>
</dbReference>
<keyword evidence="8" id="KW-0418">Kinase</keyword>
<evidence type="ECO:0000256" key="10">
    <source>
        <dbReference type="ARBA" id="ARBA00023012"/>
    </source>
</evidence>
<dbReference type="InterPro" id="IPR013767">
    <property type="entry name" value="PAS_fold"/>
</dbReference>
<dbReference type="RefSeq" id="WP_190425589.1">
    <property type="nucleotide sequence ID" value="NZ_JAMPKK010000018.1"/>
</dbReference>
<proteinExistence type="predicted"/>
<dbReference type="InterPro" id="IPR013656">
    <property type="entry name" value="PAS_4"/>
</dbReference>
<evidence type="ECO:0000256" key="4">
    <source>
        <dbReference type="ARBA" id="ARBA00022475"/>
    </source>
</evidence>
<feature type="domain" description="PAS" evidence="15">
    <location>
        <begin position="383"/>
        <end position="453"/>
    </location>
</feature>
<dbReference type="Pfam" id="PF02743">
    <property type="entry name" value="dCache_1"/>
    <property type="match status" value="1"/>
</dbReference>
<feature type="domain" description="PAC" evidence="16">
    <location>
        <begin position="1397"/>
        <end position="1449"/>
    </location>
</feature>
<accession>A0ABV0JN66</accession>
<dbReference type="CDD" id="cd00130">
    <property type="entry name" value="PAS"/>
    <property type="match status" value="7"/>
</dbReference>
<name>A0ABV0JN66_9CYAN</name>
<protein>
    <recommendedName>
        <fullName evidence="3">histidine kinase</fullName>
        <ecNumber evidence="3">2.7.13.3</ecNumber>
    </recommendedName>
</protein>
<dbReference type="PROSITE" id="PS50109">
    <property type="entry name" value="HIS_KIN"/>
    <property type="match status" value="1"/>
</dbReference>
<feature type="domain" description="HAMP" evidence="17">
    <location>
        <begin position="318"/>
        <end position="371"/>
    </location>
</feature>
<dbReference type="Pfam" id="PF00512">
    <property type="entry name" value="HisKA"/>
    <property type="match status" value="1"/>
</dbReference>
<dbReference type="SUPFAM" id="SSF55781">
    <property type="entry name" value="GAF domain-like"/>
    <property type="match status" value="1"/>
</dbReference>
<dbReference type="InterPro" id="IPR029016">
    <property type="entry name" value="GAF-like_dom_sf"/>
</dbReference>
<gene>
    <name evidence="18" type="ORF">NDI37_10355</name>
</gene>
<dbReference type="CDD" id="cd12915">
    <property type="entry name" value="PDC2_DGC_like"/>
    <property type="match status" value="1"/>
</dbReference>
<dbReference type="Pfam" id="PF00672">
    <property type="entry name" value="HAMP"/>
    <property type="match status" value="1"/>
</dbReference>
<dbReference type="Proteomes" id="UP001442494">
    <property type="component" value="Unassembled WGS sequence"/>
</dbReference>
<evidence type="ECO:0000259" key="17">
    <source>
        <dbReference type="PROSITE" id="PS50885"/>
    </source>
</evidence>
<feature type="domain" description="PAC" evidence="16">
    <location>
        <begin position="839"/>
        <end position="891"/>
    </location>
</feature>
<feature type="domain" description="PAS" evidence="15">
    <location>
        <begin position="1324"/>
        <end position="1394"/>
    </location>
</feature>
<dbReference type="Pfam" id="PF08448">
    <property type="entry name" value="PAS_4"/>
    <property type="match status" value="1"/>
</dbReference>
<evidence type="ECO:0000256" key="9">
    <source>
        <dbReference type="ARBA" id="ARBA00022989"/>
    </source>
</evidence>
<dbReference type="SMART" id="SM00091">
    <property type="entry name" value="PAS"/>
    <property type="match status" value="7"/>
</dbReference>
<dbReference type="InterPro" id="IPR000014">
    <property type="entry name" value="PAS"/>
</dbReference>
<dbReference type="SUPFAM" id="SSF158472">
    <property type="entry name" value="HAMP domain-like"/>
    <property type="match status" value="1"/>
</dbReference>
<evidence type="ECO:0000313" key="18">
    <source>
        <dbReference type="EMBL" id="MEP0864871.1"/>
    </source>
</evidence>
<evidence type="ECO:0000256" key="5">
    <source>
        <dbReference type="ARBA" id="ARBA00022553"/>
    </source>
</evidence>
<dbReference type="InterPro" id="IPR000700">
    <property type="entry name" value="PAS-assoc_C"/>
</dbReference>
<dbReference type="Pfam" id="PF08447">
    <property type="entry name" value="PAS_3"/>
    <property type="match status" value="4"/>
</dbReference>
<dbReference type="InterPro" id="IPR035965">
    <property type="entry name" value="PAS-like_dom_sf"/>
</dbReference>
<dbReference type="SMART" id="SM00387">
    <property type="entry name" value="HATPase_c"/>
    <property type="match status" value="1"/>
</dbReference>
<feature type="coiled-coil region" evidence="12">
    <location>
        <begin position="366"/>
        <end position="393"/>
    </location>
</feature>
<feature type="transmembrane region" description="Helical" evidence="13">
    <location>
        <begin position="20"/>
        <end position="39"/>
    </location>
</feature>
<dbReference type="Pfam" id="PF00989">
    <property type="entry name" value="PAS"/>
    <property type="match status" value="1"/>
</dbReference>
<sequence>MASRLGTGNAYATSLRSRLLLLVLLAVIPAFGLTLYTHLEDRHLETVEAKENALRLNRLATDNQERLIENTRQLLTVLAQLPEVRQQDAKLCSEFLASLRQEYPNYGNLGVVEADGDVFCSALPFKKPINLGNRLWFVRTFKERNFATGDYQIGQITGRPGLVFSYPLLDEKRQVTGVVYAALDLRSLSQLVNTSHLPPGSTFTLIDSNGTILARYPNPEKWIGQSAPEVPLVKTILKTQKTGTVESVGLDGISRLYAFAPLSGVCNNTSDRCSIYVTIGIPKTVAYAEAEGRLKRNLFTLGSIAVFVVIATWIGSDVFILRRVKALMKATHRLSKGDLSVRTGLAYGRGEFNQLAYAFDTMAASLESSFKERESAEAALRKSEKKYRSLVNSLPQVLFQTDEAGHWTFLNPAWTQLTGFTIEESIGKNFLDYIHPEERDRNLQEFFALISQQKEYFHNQGRYITKDGRHCYLEVTAQLTLASDGRINGTSGSLTDITERQIAESALRESEERWHLALRGNNDGIWDWNIKTNQVFLSARWKEMLGYEDDEIANHFDEWIGRVHPDDVDWVRQLCQDHLDKKIPFYVAESRLRCKDGTYKWILNRGQALWDETGNPVRMTGSHTDISDRKLGEAALAASEAKFRSLIQNSSDIITIIDADGVMQYQSPSVEIILGYKSEELIGKRYFDFVDPEKINYVKNNLSNLIENSDLAVSIEYRYQHKNGYWRYLSSRCTNLFADPAVGGIVVNSRDITGRKTAEEALRQSEERFRNIVENTNDWVWEKDINNAYTYVNPKVKDILGYEPDEILGKRLFEFMTPSEAERFAQLMDYFTSLRQPFSQLEKTLLHKDGHEVILGTSGSPVFDHQGVFQGYRGIARDITLAKQAEALIAGQKRLLEMIATGVPLLQVLDALVQFIEEQSGEGISAILLVDKTGTKLLNGAAPSLPGSYTQAINGIAIAPNVGCCGSAAYFGKPVIVSDIENDPLWTEFRDLALSNGLRSCWSMPIFSTNGKILGTFAMYYRKVRPPSAEDLQLIAVATQMAGIAIERQQSLEALQESEARFRRLAESNMFGVFFGDINGNIAEANNAFLSMVGYTREDLLAGRVHWDALIPLECRSLNERAIAEIRKSGSCTPFEQEYTRKDGSCVPILFGMALLDEYTDRVGCFAVDLTERRQLEKALAELLVLEQQARTEAQASEQRYRLLADAMPQIVWTGQPDGFLDYYNQRWFDYTGMTLEQTQGWGWQPILHPDDVQNCLDTWNHAVQTGEPYKVEYRFKRASDGKYRWHLGWALPLRDRNGNIIKWFGTSTDIDDQKRAEEGLRQSEERYRSLARATTQIVWTTNGQGEMITEQADWTAYTGQSEAEIQGWGWLEAVHPDERDRASQEWSQAIQTKSIYNTEFRLRGADGDYRYFNVRGVPLLSEEGEIREWIGTCTDITEKVLSQEAIRQLNAELEKRVIERTAQLEAANKELEAFCYSVSHDLRSPLRAINGFSRILQEDYSDQLDPEAQRYQQMVQDNAQKMGELIDDLLSFSRLSRQPLRKQPVAILHLVRQVLAELQEEQQNRNIGITIGELPICQGDPALLKQVFINLLSNAFKFTRDREIAQIEIGYNDQSLTNTQELITNDVYFIKDNGAGFDMRYAHKLFGVFQRLHRADEYEGTGVGLAIVQRIIHRHGGRIWAESAVNQGTIFYFTLTGANGHN</sequence>
<dbReference type="CDD" id="cd00082">
    <property type="entry name" value="HisKA"/>
    <property type="match status" value="1"/>
</dbReference>
<evidence type="ECO:0000256" key="13">
    <source>
        <dbReference type="SAM" id="Phobius"/>
    </source>
</evidence>
<dbReference type="InterPro" id="IPR004358">
    <property type="entry name" value="Sig_transdc_His_kin-like_C"/>
</dbReference>
<feature type="domain" description="PAC" evidence="16">
    <location>
        <begin position="586"/>
        <end position="638"/>
    </location>
</feature>
<keyword evidence="11 13" id="KW-0472">Membrane</keyword>
<evidence type="ECO:0000256" key="12">
    <source>
        <dbReference type="SAM" id="Coils"/>
    </source>
</evidence>
<dbReference type="InterPro" id="IPR052162">
    <property type="entry name" value="Sensor_kinase/Photoreceptor"/>
</dbReference>
<dbReference type="Pfam" id="PF02518">
    <property type="entry name" value="HATPase_c"/>
    <property type="match status" value="1"/>
</dbReference>
<keyword evidence="7 13" id="KW-0812">Transmembrane</keyword>
<dbReference type="PROSITE" id="PS50113">
    <property type="entry name" value="PAC"/>
    <property type="match status" value="6"/>
</dbReference>